<gene>
    <name evidence="1" type="ORF">PPEP_a0901</name>
</gene>
<accession>A0A8I0MU60</accession>
<dbReference type="EMBL" id="AQHF01000020">
    <property type="protein sequence ID" value="MBE0345920.1"/>
    <property type="molecule type" value="Genomic_DNA"/>
</dbReference>
<organism evidence="1 2">
    <name type="scientific">Pseudoalteromonas peptidolytica F12-50-A1</name>
    <dbReference type="NCBI Taxonomy" id="1315280"/>
    <lineage>
        <taxon>Bacteria</taxon>
        <taxon>Pseudomonadati</taxon>
        <taxon>Pseudomonadota</taxon>
        <taxon>Gammaproteobacteria</taxon>
        <taxon>Alteromonadales</taxon>
        <taxon>Pseudoalteromonadaceae</taxon>
        <taxon>Pseudoalteromonas</taxon>
    </lineage>
</organism>
<evidence type="ECO:0000313" key="1">
    <source>
        <dbReference type="EMBL" id="MBE0345920.1"/>
    </source>
</evidence>
<sequence>MQHIEQAGVDLTIVLFGTKRLQRSCFFDMNRFFLLRFCI</sequence>
<comment type="caution">
    <text evidence="1">The sequence shown here is derived from an EMBL/GenBank/DDBJ whole genome shotgun (WGS) entry which is preliminary data.</text>
</comment>
<proteinExistence type="predicted"/>
<dbReference type="Proteomes" id="UP000660708">
    <property type="component" value="Unassembled WGS sequence"/>
</dbReference>
<reference evidence="1 2" key="1">
    <citation type="submission" date="2015-06" db="EMBL/GenBank/DDBJ databases">
        <title>Genome sequence of Pseudoalteromonas peptidolytica.</title>
        <authorList>
            <person name="Xie B.-B."/>
            <person name="Rong J.-C."/>
            <person name="Qin Q.-L."/>
            <person name="Zhang Y.-Z."/>
        </authorList>
    </citation>
    <scope>NUCLEOTIDE SEQUENCE [LARGE SCALE GENOMIC DNA]</scope>
    <source>
        <strain evidence="1 2">F12-50-A1</strain>
    </source>
</reference>
<name>A0A8I0MU60_9GAMM</name>
<evidence type="ECO:0000313" key="2">
    <source>
        <dbReference type="Proteomes" id="UP000660708"/>
    </source>
</evidence>
<keyword evidence="2" id="KW-1185">Reference proteome</keyword>
<dbReference type="AlphaFoldDB" id="A0A8I0MU60"/>
<protein>
    <submittedName>
        <fullName evidence="1">Uncharacterized protein</fullName>
    </submittedName>
</protein>